<evidence type="ECO:0000259" key="6">
    <source>
        <dbReference type="Pfam" id="PF23559"/>
    </source>
</evidence>
<dbReference type="Gene3D" id="1.10.10.10">
    <property type="entry name" value="Winged helix-like DNA-binding domain superfamily/Winged helix DNA-binding domain"/>
    <property type="match status" value="1"/>
</dbReference>
<dbReference type="RefSeq" id="XP_027343095.1">
    <property type="nucleotide sequence ID" value="XM_027487294.1"/>
</dbReference>
<dbReference type="InterPro" id="IPR038005">
    <property type="entry name" value="RX-like_CC"/>
</dbReference>
<dbReference type="PANTHER" id="PTHR23155">
    <property type="entry name" value="DISEASE RESISTANCE PROTEIN RP"/>
    <property type="match status" value="1"/>
</dbReference>
<keyword evidence="1" id="KW-0677">Repeat</keyword>
<dbReference type="InterPro" id="IPR042197">
    <property type="entry name" value="Apaf_helical"/>
</dbReference>
<dbReference type="Pfam" id="PF00931">
    <property type="entry name" value="NB-ARC"/>
    <property type="match status" value="1"/>
</dbReference>
<dbReference type="InterPro" id="IPR027417">
    <property type="entry name" value="P-loop_NTPase"/>
</dbReference>
<dbReference type="Pfam" id="PF18052">
    <property type="entry name" value="Rx_N"/>
    <property type="match status" value="1"/>
</dbReference>
<protein>
    <submittedName>
        <fullName evidence="9">Disease resistance protein RPM1-like</fullName>
    </submittedName>
</protein>
<organism evidence="8 9">
    <name type="scientific">Abrus precatorius</name>
    <name type="common">Indian licorice</name>
    <name type="synonym">Glycine abrus</name>
    <dbReference type="NCBI Taxonomy" id="3816"/>
    <lineage>
        <taxon>Eukaryota</taxon>
        <taxon>Viridiplantae</taxon>
        <taxon>Streptophyta</taxon>
        <taxon>Embryophyta</taxon>
        <taxon>Tracheophyta</taxon>
        <taxon>Spermatophyta</taxon>
        <taxon>Magnoliopsida</taxon>
        <taxon>eudicotyledons</taxon>
        <taxon>Gunneridae</taxon>
        <taxon>Pentapetalae</taxon>
        <taxon>rosids</taxon>
        <taxon>fabids</taxon>
        <taxon>Fabales</taxon>
        <taxon>Fabaceae</taxon>
        <taxon>Papilionoideae</taxon>
        <taxon>50 kb inversion clade</taxon>
        <taxon>NPAAA clade</taxon>
        <taxon>indigoferoid/millettioid clade</taxon>
        <taxon>Abreae</taxon>
        <taxon>Abrus</taxon>
    </lineage>
</organism>
<dbReference type="PANTHER" id="PTHR23155:SF1052">
    <property type="entry name" value="DISEASE RESISTANCE PROTEIN RPM1"/>
    <property type="match status" value="1"/>
</dbReference>
<dbReference type="PRINTS" id="PR00364">
    <property type="entry name" value="DISEASERSIST"/>
</dbReference>
<dbReference type="AlphaFoldDB" id="A0A8B8KH03"/>
<dbReference type="InterPro" id="IPR055414">
    <property type="entry name" value="LRR_R13L4/SHOC2-like"/>
</dbReference>
<feature type="domain" description="Disease resistance R13L4/SHOC-2-like LRR" evidence="7">
    <location>
        <begin position="560"/>
        <end position="884"/>
    </location>
</feature>
<keyword evidence="3" id="KW-0611">Plant defense</keyword>
<dbReference type="InterPro" id="IPR044974">
    <property type="entry name" value="Disease_R_plants"/>
</dbReference>
<dbReference type="OrthoDB" id="598235at2759"/>
<dbReference type="InterPro" id="IPR058922">
    <property type="entry name" value="WHD_DRP"/>
</dbReference>
<keyword evidence="8" id="KW-1185">Reference proteome</keyword>
<dbReference type="Gene3D" id="3.40.50.300">
    <property type="entry name" value="P-loop containing nucleotide triphosphate hydrolases"/>
    <property type="match status" value="1"/>
</dbReference>
<dbReference type="Proteomes" id="UP000694853">
    <property type="component" value="Unplaced"/>
</dbReference>
<dbReference type="SUPFAM" id="SSF52058">
    <property type="entry name" value="L domain-like"/>
    <property type="match status" value="1"/>
</dbReference>
<dbReference type="Gene3D" id="3.80.10.10">
    <property type="entry name" value="Ribonuclease Inhibitor"/>
    <property type="match status" value="1"/>
</dbReference>
<dbReference type="InterPro" id="IPR032675">
    <property type="entry name" value="LRR_dom_sf"/>
</dbReference>
<dbReference type="CDD" id="cd14798">
    <property type="entry name" value="RX-CC_like"/>
    <property type="match status" value="1"/>
</dbReference>
<dbReference type="SUPFAM" id="SSF52540">
    <property type="entry name" value="P-loop containing nucleoside triphosphate hydrolases"/>
    <property type="match status" value="1"/>
</dbReference>
<evidence type="ECO:0000256" key="2">
    <source>
        <dbReference type="ARBA" id="ARBA00022741"/>
    </source>
</evidence>
<evidence type="ECO:0000313" key="8">
    <source>
        <dbReference type="Proteomes" id="UP000694853"/>
    </source>
</evidence>
<reference evidence="9" key="2">
    <citation type="submission" date="2025-08" db="UniProtKB">
        <authorList>
            <consortium name="RefSeq"/>
        </authorList>
    </citation>
    <scope>IDENTIFICATION</scope>
    <source>
        <tissue evidence="9">Young leaves</tissue>
    </source>
</reference>
<dbReference type="Pfam" id="PF23598">
    <property type="entry name" value="LRR_14"/>
    <property type="match status" value="1"/>
</dbReference>
<dbReference type="GO" id="GO:0098542">
    <property type="term" value="P:defense response to other organism"/>
    <property type="evidence" value="ECO:0007669"/>
    <property type="project" value="TreeGrafter"/>
</dbReference>
<reference evidence="8" key="1">
    <citation type="journal article" date="2019" name="Toxins">
        <title>Detection of Abrin-Like and Prepropulchellin-Like Toxin Genes and Transcripts Using Whole Genome Sequencing and Full-Length Transcript Sequencing of Abrus precatorius.</title>
        <authorList>
            <person name="Hovde B.T."/>
            <person name="Daligault H.E."/>
            <person name="Hanschen E.R."/>
            <person name="Kunde Y.A."/>
            <person name="Johnson M.B."/>
            <person name="Starkenburg S.R."/>
            <person name="Johnson S.L."/>
        </authorList>
    </citation>
    <scope>NUCLEOTIDE SEQUENCE [LARGE SCALE GENOMIC DNA]</scope>
</reference>
<dbReference type="InterPro" id="IPR036388">
    <property type="entry name" value="WH-like_DNA-bd_sf"/>
</dbReference>
<evidence type="ECO:0000256" key="3">
    <source>
        <dbReference type="ARBA" id="ARBA00022821"/>
    </source>
</evidence>
<dbReference type="KEGG" id="aprc:113855663"/>
<dbReference type="Gene3D" id="1.10.8.430">
    <property type="entry name" value="Helical domain of apoptotic protease-activating factors"/>
    <property type="match status" value="1"/>
</dbReference>
<dbReference type="FunFam" id="3.40.50.300:FF:001091">
    <property type="entry name" value="Probable disease resistance protein At1g61300"/>
    <property type="match status" value="1"/>
</dbReference>
<dbReference type="Gene3D" id="1.20.5.4130">
    <property type="match status" value="1"/>
</dbReference>
<dbReference type="InterPro" id="IPR041118">
    <property type="entry name" value="Rx_N"/>
</dbReference>
<name>A0A8B8KH03_ABRPR</name>
<keyword evidence="2" id="KW-0547">Nucleotide-binding</keyword>
<dbReference type="Pfam" id="PF23559">
    <property type="entry name" value="WHD_DRP"/>
    <property type="match status" value="1"/>
</dbReference>
<feature type="domain" description="Disease resistance N-terminal" evidence="5">
    <location>
        <begin position="5"/>
        <end position="92"/>
    </location>
</feature>
<feature type="domain" description="Disease resistance protein winged helix" evidence="6">
    <location>
        <begin position="442"/>
        <end position="513"/>
    </location>
</feature>
<proteinExistence type="predicted"/>
<evidence type="ECO:0000259" key="4">
    <source>
        <dbReference type="Pfam" id="PF00931"/>
    </source>
</evidence>
<sequence>MAETAVSFALEQMLQLLHEKGTLIGEVHKEFVEIKDELESIQAFLKDADRRASDEGNSKDGIKIWVKQLRELSFRIEDVIAEYNIYEAHETNHHHGFIDFVKKIFHFVKILRPLHRLADEVQDIKSSVRGIKERSERYNFQSEDGSSGARGNHSGKWHDPRLVSLFIEESEVVGFEKPTEQLVGWLMNGATARTVISVVGMGGLGKTTLAKKVFDNQQVKGHFDCRAFIIVSQSYTVEGLLRNMLNKFCEATKEPLPQGIKTMDKMSLITAARRYMQNKRYVIFFDDVWKQDFWDEIQLATLDNNMASRIVITTRNLAVANYCKKDSHVQVHNLQPLPPNKAGELFSKKAFQNDFNGNCPLELEDMSHEIVQKCEGLPLAIVAIGGLLSTKDKTLFEWSKLSQNLSFELERNPHLTSLTRILGLSYDDLPYYLKSCILYFGIYPEDYSIRCMRLVRQWIAEGFVTNQDAKPLEEVAQEYLLELIHRSLVQVSKVDYDGKALSCRIHDLLREMIIRKMKDLSFCRVVYEDDQPSFDATTRRLAVATTSNDALRSIEQHTSIRSMFMFEAPLPDHFMESFFAKSKLVKVLDFEGISLNYVPYDLGNIFHLRYLSLRKTNVKHIPESIGELQNLETLDLKETLVRDLPGEINKLTKLRHLLVYHRDTSYSINGETGVRLKENIGNLTLLQKLYHVEADHGGFNLIIELRKLRQLRKLGLKNVRREYGNILCDSIQEMSCLESLSICAITEEEIMDLQFISSLPQLRRLHLFGRLEKLPNWVPRLEYLVRLSIHYSKLKGDPLKSLKDLPSLLRLSISGEAYVGEKLHFEVGFQKLKRLFLVELSKVNSIVIENGSLPALERIKMMRLPQLKEMPCGFHLLQNLEHLYLTDMSNEFNQSIDPNDGPMYWVIQHVQMVSIREKVGQNDYNYHTIRHPKEK</sequence>
<dbReference type="InterPro" id="IPR002182">
    <property type="entry name" value="NB-ARC"/>
</dbReference>
<evidence type="ECO:0000259" key="5">
    <source>
        <dbReference type="Pfam" id="PF18052"/>
    </source>
</evidence>
<evidence type="ECO:0000313" key="9">
    <source>
        <dbReference type="RefSeq" id="XP_027343095.1"/>
    </source>
</evidence>
<evidence type="ECO:0000259" key="7">
    <source>
        <dbReference type="Pfam" id="PF23598"/>
    </source>
</evidence>
<accession>A0A8B8KH03</accession>
<dbReference type="FunFam" id="1.10.10.10:FF:000322">
    <property type="entry name" value="Probable disease resistance protein At1g63360"/>
    <property type="match status" value="1"/>
</dbReference>
<dbReference type="GeneID" id="113855663"/>
<feature type="domain" description="NB-ARC" evidence="4">
    <location>
        <begin position="176"/>
        <end position="354"/>
    </location>
</feature>
<dbReference type="GO" id="GO:0043531">
    <property type="term" value="F:ADP binding"/>
    <property type="evidence" value="ECO:0007669"/>
    <property type="project" value="InterPro"/>
</dbReference>
<gene>
    <name evidence="9" type="primary">LOC113855663</name>
</gene>
<evidence type="ECO:0000256" key="1">
    <source>
        <dbReference type="ARBA" id="ARBA00022737"/>
    </source>
</evidence>